<evidence type="ECO:0000313" key="2">
    <source>
        <dbReference type="Proteomes" id="UP000479000"/>
    </source>
</evidence>
<dbReference type="EMBL" id="CADCXU010032664">
    <property type="protein sequence ID" value="CAB0018340.1"/>
    <property type="molecule type" value="Genomic_DNA"/>
</dbReference>
<sequence length="163" mass="18389">MIRPRPEILYSPQLKLGSPVDIREKIAAVVKRSSNLRRDKMGPWDMGHSGTLRDTLQARSREEMASAMVTFVTVGLPPPFASLAQPPVQKMSVIKKTRDAVSDYLSPDDRMEALKNITDLLSRTFSSQFVFPVLGHADPQEPEKLGQLWRQWLPTDALQTFNT</sequence>
<dbReference type="AlphaFoldDB" id="A0A6H5HLA1"/>
<dbReference type="Proteomes" id="UP000479000">
    <property type="component" value="Unassembled WGS sequence"/>
</dbReference>
<reference evidence="1 2" key="1">
    <citation type="submission" date="2020-02" db="EMBL/GenBank/DDBJ databases">
        <authorList>
            <person name="Ferguson B K."/>
        </authorList>
    </citation>
    <scope>NUCLEOTIDE SEQUENCE [LARGE SCALE GENOMIC DNA]</scope>
</reference>
<protein>
    <submittedName>
        <fullName evidence="1">Uncharacterized protein</fullName>
    </submittedName>
</protein>
<feature type="non-terminal residue" evidence="1">
    <location>
        <position position="163"/>
    </location>
</feature>
<gene>
    <name evidence="1" type="ORF">NTEN_LOCUS22249</name>
</gene>
<dbReference type="OrthoDB" id="348678at2759"/>
<proteinExistence type="predicted"/>
<evidence type="ECO:0000313" key="1">
    <source>
        <dbReference type="EMBL" id="CAB0018340.1"/>
    </source>
</evidence>
<name>A0A6H5HLA1_9HEMI</name>
<accession>A0A6H5HLA1</accession>
<keyword evidence="2" id="KW-1185">Reference proteome</keyword>
<organism evidence="1 2">
    <name type="scientific">Nesidiocoris tenuis</name>
    <dbReference type="NCBI Taxonomy" id="355587"/>
    <lineage>
        <taxon>Eukaryota</taxon>
        <taxon>Metazoa</taxon>
        <taxon>Ecdysozoa</taxon>
        <taxon>Arthropoda</taxon>
        <taxon>Hexapoda</taxon>
        <taxon>Insecta</taxon>
        <taxon>Pterygota</taxon>
        <taxon>Neoptera</taxon>
        <taxon>Paraneoptera</taxon>
        <taxon>Hemiptera</taxon>
        <taxon>Heteroptera</taxon>
        <taxon>Panheteroptera</taxon>
        <taxon>Cimicomorpha</taxon>
        <taxon>Miridae</taxon>
        <taxon>Dicyphina</taxon>
        <taxon>Nesidiocoris</taxon>
    </lineage>
</organism>